<proteinExistence type="predicted"/>
<evidence type="ECO:0000313" key="2">
    <source>
        <dbReference type="Proteomes" id="UP000327493"/>
    </source>
</evidence>
<reference evidence="1 2" key="1">
    <citation type="submission" date="2019-08" db="EMBL/GenBank/DDBJ databases">
        <title>A chromosome-level genome assembly, high-density linkage maps, and genome scans reveal the genomic architecture of hybrid incompatibilities underlying speciation via character displacement in darters (Percidae: Etheostominae).</title>
        <authorList>
            <person name="Moran R.L."/>
            <person name="Catchen J.M."/>
            <person name="Fuller R.C."/>
        </authorList>
    </citation>
    <scope>NUCLEOTIDE SEQUENCE [LARGE SCALE GENOMIC DNA]</scope>
    <source>
        <strain evidence="1">EspeVRDwgs_2016</strain>
        <tissue evidence="1">Muscle</tissue>
    </source>
</reference>
<evidence type="ECO:0000313" key="1">
    <source>
        <dbReference type="EMBL" id="KAA8588587.1"/>
    </source>
</evidence>
<keyword evidence="2" id="KW-1185">Reference proteome</keyword>
<dbReference type="Proteomes" id="UP000327493">
    <property type="component" value="Chromosome 10"/>
</dbReference>
<organism evidence="1 2">
    <name type="scientific">Etheostoma spectabile</name>
    <name type="common">orangethroat darter</name>
    <dbReference type="NCBI Taxonomy" id="54343"/>
    <lineage>
        <taxon>Eukaryota</taxon>
        <taxon>Metazoa</taxon>
        <taxon>Chordata</taxon>
        <taxon>Craniata</taxon>
        <taxon>Vertebrata</taxon>
        <taxon>Euteleostomi</taxon>
        <taxon>Actinopterygii</taxon>
        <taxon>Neopterygii</taxon>
        <taxon>Teleostei</taxon>
        <taxon>Neoteleostei</taxon>
        <taxon>Acanthomorphata</taxon>
        <taxon>Eupercaria</taxon>
        <taxon>Perciformes</taxon>
        <taxon>Percoidei</taxon>
        <taxon>Percidae</taxon>
        <taxon>Etheostomatinae</taxon>
        <taxon>Etheostoma</taxon>
    </lineage>
</organism>
<dbReference type="EMBL" id="VOFY01000010">
    <property type="protein sequence ID" value="KAA8588587.1"/>
    <property type="molecule type" value="Genomic_DNA"/>
</dbReference>
<gene>
    <name evidence="1" type="ORF">FQN60_009932</name>
</gene>
<comment type="caution">
    <text evidence="1">The sequence shown here is derived from an EMBL/GenBank/DDBJ whole genome shotgun (WGS) entry which is preliminary data.</text>
</comment>
<accession>A0A5J5D3I3</accession>
<name>A0A5J5D3I3_9PERO</name>
<sequence>MDGDREISTRLKSSISRRRFQRRAGVSLCQAAGKLNKQPCLFITKGRGDE</sequence>
<protein>
    <submittedName>
        <fullName evidence="1">Uncharacterized protein</fullName>
    </submittedName>
</protein>
<dbReference type="AlphaFoldDB" id="A0A5J5D3I3"/>